<sequence>LSEGLKNIQTEATSTKKEVQSLRTAVLDTNQKTVLSRLPVADGASFDSNADEHEATCLEGTRRELLEQVKQWANDSTRLNNRRKEELIEDFQQVIGSIITLAAPLSPASLDRLLQRSTKDVDRLLSFLHSVLNIPPERSAPIRLFYQSFRDYLIDPQGGANEFIINESSTHEMLTANAFSCSQKITI</sequence>
<name>A0A0L0MVI8_TOLOC</name>
<keyword evidence="2" id="KW-1185">Reference proteome</keyword>
<gene>
    <name evidence="1" type="ORF">TOPH_09289</name>
</gene>
<protein>
    <submittedName>
        <fullName evidence="1">Uncharacterized protein</fullName>
    </submittedName>
</protein>
<proteinExistence type="predicted"/>
<reference evidence="1 2" key="1">
    <citation type="journal article" date="2015" name="BMC Genomics">
        <title>The genome of the truffle-parasite Tolypocladium ophioglossoides and the evolution of antifungal peptaibiotics.</title>
        <authorList>
            <person name="Quandt C.A."/>
            <person name="Bushley K.E."/>
            <person name="Spatafora J.W."/>
        </authorList>
    </citation>
    <scope>NUCLEOTIDE SEQUENCE [LARGE SCALE GENOMIC DNA]</scope>
    <source>
        <strain evidence="1 2">CBS 100239</strain>
    </source>
</reference>
<comment type="caution">
    <text evidence="1">The sequence shown here is derived from an EMBL/GenBank/DDBJ whole genome shotgun (WGS) entry which is preliminary data.</text>
</comment>
<accession>A0A0L0MVI8</accession>
<dbReference type="EMBL" id="LFRF01000129">
    <property type="protein sequence ID" value="KND85791.1"/>
    <property type="molecule type" value="Genomic_DNA"/>
</dbReference>
<evidence type="ECO:0000313" key="1">
    <source>
        <dbReference type="EMBL" id="KND85791.1"/>
    </source>
</evidence>
<dbReference type="STRING" id="1163406.A0A0L0MVI8"/>
<evidence type="ECO:0000313" key="2">
    <source>
        <dbReference type="Proteomes" id="UP000036947"/>
    </source>
</evidence>
<dbReference type="AlphaFoldDB" id="A0A0L0MVI8"/>
<feature type="non-terminal residue" evidence="1">
    <location>
        <position position="1"/>
    </location>
</feature>
<dbReference type="OrthoDB" id="538223at2759"/>
<organism evidence="1 2">
    <name type="scientific">Tolypocladium ophioglossoides (strain CBS 100239)</name>
    <name type="common">Snaketongue truffleclub</name>
    <name type="synonym">Elaphocordyceps ophioglossoides</name>
    <dbReference type="NCBI Taxonomy" id="1163406"/>
    <lineage>
        <taxon>Eukaryota</taxon>
        <taxon>Fungi</taxon>
        <taxon>Dikarya</taxon>
        <taxon>Ascomycota</taxon>
        <taxon>Pezizomycotina</taxon>
        <taxon>Sordariomycetes</taxon>
        <taxon>Hypocreomycetidae</taxon>
        <taxon>Hypocreales</taxon>
        <taxon>Ophiocordycipitaceae</taxon>
        <taxon>Tolypocladium</taxon>
    </lineage>
</organism>
<dbReference type="Proteomes" id="UP000036947">
    <property type="component" value="Unassembled WGS sequence"/>
</dbReference>